<dbReference type="EMBL" id="LS480641">
    <property type="protein sequence ID" value="SPT19906.1"/>
    <property type="molecule type" value="Genomic_DNA"/>
</dbReference>
<reference evidence="6 7" key="1">
    <citation type="submission" date="2018-05" db="EMBL/GenBank/DDBJ databases">
        <authorList>
            <person name="Thind KAUR A."/>
        </authorList>
    </citation>
    <scope>NUCLEOTIDE SEQUENCE [LARGE SCALE GENOMIC DNA]</scope>
</reference>
<dbReference type="AlphaFoldDB" id="A0A7H4LMR8"/>
<feature type="zinc finger region" description="FLZ-type" evidence="3">
    <location>
        <begin position="95"/>
        <end position="139"/>
    </location>
</feature>
<evidence type="ECO:0000313" key="7">
    <source>
        <dbReference type="Proteomes" id="UP000280104"/>
    </source>
</evidence>
<evidence type="ECO:0000256" key="2">
    <source>
        <dbReference type="ARBA" id="ARBA00022723"/>
    </source>
</evidence>
<evidence type="ECO:0000256" key="4">
    <source>
        <dbReference type="SAM" id="MobiDB-lite"/>
    </source>
</evidence>
<evidence type="ECO:0000256" key="3">
    <source>
        <dbReference type="PROSITE-ProRule" id="PRU01131"/>
    </source>
</evidence>
<dbReference type="GO" id="GO:0046872">
    <property type="term" value="F:metal ion binding"/>
    <property type="evidence" value="ECO:0007669"/>
    <property type="project" value="UniProtKB-KW"/>
</dbReference>
<proteinExistence type="inferred from homology"/>
<dbReference type="Pfam" id="PF04570">
    <property type="entry name" value="zf-FLZ"/>
    <property type="match status" value="1"/>
</dbReference>
<dbReference type="PANTHER" id="PTHR46057:SF43">
    <property type="entry name" value="OS04G0586200 PROTEIN"/>
    <property type="match status" value="1"/>
</dbReference>
<dbReference type="InterPro" id="IPR044533">
    <property type="entry name" value="FLZ1/2/3"/>
</dbReference>
<dbReference type="Proteomes" id="UP000280104">
    <property type="component" value="Chromosome II"/>
</dbReference>
<name>A0A7H4LMR8_WHEAT</name>
<protein>
    <recommendedName>
        <fullName evidence="5">FLZ-type domain-containing protein</fullName>
    </recommendedName>
</protein>
<feature type="region of interest" description="Disordered" evidence="4">
    <location>
        <begin position="143"/>
        <end position="181"/>
    </location>
</feature>
<evidence type="ECO:0000259" key="5">
    <source>
        <dbReference type="PROSITE" id="PS51795"/>
    </source>
</evidence>
<evidence type="ECO:0000313" key="6">
    <source>
        <dbReference type="EMBL" id="SPT19906.1"/>
    </source>
</evidence>
<organism evidence="6 7">
    <name type="scientific">Triticum aestivum</name>
    <name type="common">Wheat</name>
    <dbReference type="NCBI Taxonomy" id="4565"/>
    <lineage>
        <taxon>Eukaryota</taxon>
        <taxon>Viridiplantae</taxon>
        <taxon>Streptophyta</taxon>
        <taxon>Embryophyta</taxon>
        <taxon>Tracheophyta</taxon>
        <taxon>Spermatophyta</taxon>
        <taxon>Magnoliopsida</taxon>
        <taxon>Liliopsida</taxon>
        <taxon>Poales</taxon>
        <taxon>Poaceae</taxon>
        <taxon>BOP clade</taxon>
        <taxon>Pooideae</taxon>
        <taxon>Triticodae</taxon>
        <taxon>Triticeae</taxon>
        <taxon>Triticinae</taxon>
        <taxon>Triticum</taxon>
    </lineage>
</organism>
<keyword evidence="2" id="KW-0479">Metal-binding</keyword>
<accession>A0A7H4LMR8</accession>
<feature type="compositionally biased region" description="Low complexity" evidence="4">
    <location>
        <begin position="143"/>
        <end position="157"/>
    </location>
</feature>
<gene>
    <name evidence="6" type="ORF">CAMPLR22A2D_LOCUS4532</name>
</gene>
<comment type="similarity">
    <text evidence="1">Belongs to the FLZ family.</text>
</comment>
<dbReference type="PROSITE" id="PS51795">
    <property type="entry name" value="ZF_FLZ"/>
    <property type="match status" value="1"/>
</dbReference>
<evidence type="ECO:0000256" key="1">
    <source>
        <dbReference type="ARBA" id="ARBA00009374"/>
    </source>
</evidence>
<sequence>MNKKLSAQAPHVTASNPLVLHPPRGFICPPRPPPLNLSSSGTRTPSLSRSLFFFSRARRRLCSAQASELCLMACAFFFDAEPLGEPGLRLHGPELELDACALCTKPLQGNSDIFMYKGDTPFCSEDCRYEQMHFDAAMARQQASARRKQQQQQAQAQLSVPGAPAPAPAPVSNKADVSVAS</sequence>
<feature type="domain" description="FLZ-type" evidence="5">
    <location>
        <begin position="95"/>
        <end position="139"/>
    </location>
</feature>
<dbReference type="PANTHER" id="PTHR46057">
    <property type="entry name" value="FCS-LIKE ZINC FINGER 1-RELATED"/>
    <property type="match status" value="1"/>
</dbReference>
<dbReference type="InterPro" id="IPR007650">
    <property type="entry name" value="Zf-FLZ_dom"/>
</dbReference>